<evidence type="ECO:0000313" key="1">
    <source>
        <dbReference type="EMBL" id="KAF2862670.1"/>
    </source>
</evidence>
<evidence type="ECO:0000313" key="2">
    <source>
        <dbReference type="Proteomes" id="UP000799421"/>
    </source>
</evidence>
<accession>A0A6A7C5F0</accession>
<gene>
    <name evidence="1" type="ORF">K470DRAFT_163618</name>
</gene>
<protein>
    <submittedName>
        <fullName evidence="1">Uncharacterized protein</fullName>
    </submittedName>
</protein>
<sequence length="196" mass="22357">MPRRLLMARWKSFVELKDVPRRKDLNIRMPHTSLCNLKLSWVYCLPLPHSPPFPSLLLSLLSSFPFSPPFPSLLLSLLSSFPFSPPFPFPLVPLTASPLVRDARPSLGAVHRHTTLFGWYYSTGAIATSAPLTVDCTFHIMVVEPVSIMHQLSHFSVTSTFRAQKSHSKIERVIMSQEYSHRTRRPNKHRLGRRCG</sequence>
<dbReference type="AlphaFoldDB" id="A0A6A7C5F0"/>
<proteinExistence type="predicted"/>
<dbReference type="EMBL" id="MU005964">
    <property type="protein sequence ID" value="KAF2862670.1"/>
    <property type="molecule type" value="Genomic_DNA"/>
</dbReference>
<keyword evidence="2" id="KW-1185">Reference proteome</keyword>
<reference evidence="1" key="1">
    <citation type="journal article" date="2020" name="Stud. Mycol.">
        <title>101 Dothideomycetes genomes: a test case for predicting lifestyles and emergence of pathogens.</title>
        <authorList>
            <person name="Haridas S."/>
            <person name="Albert R."/>
            <person name="Binder M."/>
            <person name="Bloem J."/>
            <person name="Labutti K."/>
            <person name="Salamov A."/>
            <person name="Andreopoulos B."/>
            <person name="Baker S."/>
            <person name="Barry K."/>
            <person name="Bills G."/>
            <person name="Bluhm B."/>
            <person name="Cannon C."/>
            <person name="Castanera R."/>
            <person name="Culley D."/>
            <person name="Daum C."/>
            <person name="Ezra D."/>
            <person name="Gonzalez J."/>
            <person name="Henrissat B."/>
            <person name="Kuo A."/>
            <person name="Liang C."/>
            <person name="Lipzen A."/>
            <person name="Lutzoni F."/>
            <person name="Magnuson J."/>
            <person name="Mondo S."/>
            <person name="Nolan M."/>
            <person name="Ohm R."/>
            <person name="Pangilinan J."/>
            <person name="Park H.-J."/>
            <person name="Ramirez L."/>
            <person name="Alfaro M."/>
            <person name="Sun H."/>
            <person name="Tritt A."/>
            <person name="Yoshinaga Y."/>
            <person name="Zwiers L.-H."/>
            <person name="Turgeon B."/>
            <person name="Goodwin S."/>
            <person name="Spatafora J."/>
            <person name="Crous P."/>
            <person name="Grigoriev I."/>
        </authorList>
    </citation>
    <scope>NUCLEOTIDE SEQUENCE</scope>
    <source>
        <strain evidence="1">CBS 480.64</strain>
    </source>
</reference>
<organism evidence="1 2">
    <name type="scientific">Piedraia hortae CBS 480.64</name>
    <dbReference type="NCBI Taxonomy" id="1314780"/>
    <lineage>
        <taxon>Eukaryota</taxon>
        <taxon>Fungi</taxon>
        <taxon>Dikarya</taxon>
        <taxon>Ascomycota</taxon>
        <taxon>Pezizomycotina</taxon>
        <taxon>Dothideomycetes</taxon>
        <taxon>Dothideomycetidae</taxon>
        <taxon>Capnodiales</taxon>
        <taxon>Piedraiaceae</taxon>
        <taxon>Piedraia</taxon>
    </lineage>
</organism>
<dbReference type="Proteomes" id="UP000799421">
    <property type="component" value="Unassembled WGS sequence"/>
</dbReference>
<name>A0A6A7C5F0_9PEZI</name>